<dbReference type="InterPro" id="IPR028994">
    <property type="entry name" value="Integrin_alpha_N"/>
</dbReference>
<accession>A0ABY6IAC3</accession>
<dbReference type="EC" id="3.4.21.-" evidence="7"/>
<dbReference type="InterPro" id="IPR043504">
    <property type="entry name" value="Peptidase_S1_PA_chymotrypsin"/>
</dbReference>
<name>A0ABY6IAC3_STRPE</name>
<gene>
    <name evidence="7" type="ORF">OGH68_16445</name>
</gene>
<comment type="similarity">
    <text evidence="1">Belongs to the peptidase S1 family.</text>
</comment>
<dbReference type="InterPro" id="IPR001254">
    <property type="entry name" value="Trypsin_dom"/>
</dbReference>
<evidence type="ECO:0000256" key="3">
    <source>
        <dbReference type="ARBA" id="ARBA00023157"/>
    </source>
</evidence>
<evidence type="ECO:0000256" key="2">
    <source>
        <dbReference type="ARBA" id="ARBA00022729"/>
    </source>
</evidence>
<dbReference type="Pfam" id="PF00089">
    <property type="entry name" value="Trypsin"/>
    <property type="match status" value="1"/>
</dbReference>
<dbReference type="GO" id="GO:0016787">
    <property type="term" value="F:hydrolase activity"/>
    <property type="evidence" value="ECO:0007669"/>
    <property type="project" value="UniProtKB-KW"/>
</dbReference>
<dbReference type="Proteomes" id="UP001163878">
    <property type="component" value="Chromosome"/>
</dbReference>
<dbReference type="InterPro" id="IPR050430">
    <property type="entry name" value="Peptidase_S1"/>
</dbReference>
<evidence type="ECO:0000313" key="8">
    <source>
        <dbReference type="Proteomes" id="UP001163878"/>
    </source>
</evidence>
<feature type="chain" id="PRO_5047037211" evidence="5">
    <location>
        <begin position="34"/>
        <end position="620"/>
    </location>
</feature>
<dbReference type="PANTHER" id="PTHR24276:SF98">
    <property type="entry name" value="FI18310P1-RELATED"/>
    <property type="match status" value="1"/>
</dbReference>
<feature type="domain" description="Peptidase S1" evidence="6">
    <location>
        <begin position="21"/>
        <end position="252"/>
    </location>
</feature>
<dbReference type="InterPro" id="IPR001314">
    <property type="entry name" value="Peptidase_S1A"/>
</dbReference>
<keyword evidence="7" id="KW-0378">Hydrolase</keyword>
<evidence type="ECO:0000256" key="1">
    <source>
        <dbReference type="ARBA" id="ARBA00007664"/>
    </source>
</evidence>
<dbReference type="SMART" id="SM00020">
    <property type="entry name" value="Tryp_SPc"/>
    <property type="match status" value="1"/>
</dbReference>
<sequence length="620" mass="64961">MLRQHRHTRAATTAAVTLAAVAAGALGAAPAQAVVGTPVANGQLTFAAQIDVGGERGCSGVLVDPQWVLTAASCFAANPADTSDVVAGAPSLKTVVTVGRTDLNATGGHVSEVAELIPRTDRDLVMARLATAATGVAPIALATGEPAAGERLRVAGFGRTADQWVPDRLRSGTYTVSSVTDTSLNLAADEGSSICMGDTGGPAFRERNGAFELVALNSRSWQGGCFASKETRTGAVDTRVDDINPWIQQVRSLPQGSTPLAGDFDGDGKADFGAMTGYARTPDGRNHTALWNLVSDGSGLAEPRTAWDSGTGSWNRDSTKPVTGDFNGDGKTDVAALYDYGRSADGRNRTGLWTFLGNGSGFAAPTKVWESGATSWSWDAGKPVAGDFNGDGRTDLGVLYRYAQTSDGRNHTGLWTFLSNGTGFAAPTKVWDSGAGSWNWDAGKPVAGDFNGDGRTDLGVLYRYAQTSDGRNHTGLWTFLSNGTGFAAPTKVWDSGTGSWNWESSKPVAGDFNGDGKADVAVFYDYGRSAEGLNRTGLWSFLSNGPGFAAPARVWDSTTSWSWDATDPVAADFTGDGKADLGVLYRYSPTADGRNRIGVWSFTSNGPGFAAPVRHWDSRL</sequence>
<dbReference type="SUPFAM" id="SSF69318">
    <property type="entry name" value="Integrin alpha N-terminal domain"/>
    <property type="match status" value="1"/>
</dbReference>
<dbReference type="SUPFAM" id="SSF50494">
    <property type="entry name" value="Trypsin-like serine proteases"/>
    <property type="match status" value="1"/>
</dbReference>
<evidence type="ECO:0000259" key="6">
    <source>
        <dbReference type="PROSITE" id="PS50240"/>
    </source>
</evidence>
<dbReference type="InterPro" id="IPR009003">
    <property type="entry name" value="Peptidase_S1_PA"/>
</dbReference>
<keyword evidence="8" id="KW-1185">Reference proteome</keyword>
<dbReference type="PROSITE" id="PS50240">
    <property type="entry name" value="TRYPSIN_DOM"/>
    <property type="match status" value="1"/>
</dbReference>
<dbReference type="EMBL" id="CP107567">
    <property type="protein sequence ID" value="UYQ62914.1"/>
    <property type="molecule type" value="Genomic_DNA"/>
</dbReference>
<dbReference type="RefSeq" id="WP_264244775.1">
    <property type="nucleotide sequence ID" value="NZ_CP107567.1"/>
</dbReference>
<feature type="region of interest" description="Disordered" evidence="4">
    <location>
        <begin position="302"/>
        <end position="326"/>
    </location>
</feature>
<feature type="signal peptide" evidence="5">
    <location>
        <begin position="1"/>
        <end position="33"/>
    </location>
</feature>
<evidence type="ECO:0000313" key="7">
    <source>
        <dbReference type="EMBL" id="UYQ62914.1"/>
    </source>
</evidence>
<keyword evidence="3" id="KW-1015">Disulfide bond</keyword>
<dbReference type="InterPro" id="IPR013517">
    <property type="entry name" value="FG-GAP"/>
</dbReference>
<evidence type="ECO:0000256" key="4">
    <source>
        <dbReference type="SAM" id="MobiDB-lite"/>
    </source>
</evidence>
<evidence type="ECO:0000256" key="5">
    <source>
        <dbReference type="SAM" id="SignalP"/>
    </source>
</evidence>
<dbReference type="Gene3D" id="2.40.128.340">
    <property type="match status" value="3"/>
</dbReference>
<dbReference type="Pfam" id="PF01839">
    <property type="entry name" value="FG-GAP"/>
    <property type="match status" value="1"/>
</dbReference>
<dbReference type="Pfam" id="PF13517">
    <property type="entry name" value="FG-GAP_3"/>
    <property type="match status" value="1"/>
</dbReference>
<dbReference type="PRINTS" id="PR00722">
    <property type="entry name" value="CHYMOTRYPSIN"/>
</dbReference>
<keyword evidence="2 5" id="KW-0732">Signal</keyword>
<dbReference type="PANTHER" id="PTHR24276">
    <property type="entry name" value="POLYSERASE-RELATED"/>
    <property type="match status" value="1"/>
</dbReference>
<protein>
    <submittedName>
        <fullName evidence="7">Trypsin-like serine protease</fullName>
        <ecNumber evidence="7">3.4.21.-</ecNumber>
    </submittedName>
</protein>
<reference evidence="7" key="1">
    <citation type="submission" date="2022-10" db="EMBL/GenBank/DDBJ databases">
        <title>Cytochrome P450 Catalyzes Benzene Ring Formation in the Biosynthesis of Trialkyl-Substituted Aromatic Polyketides.</title>
        <authorList>
            <person name="Zhao E."/>
            <person name="Ge H."/>
        </authorList>
    </citation>
    <scope>NUCLEOTIDE SEQUENCE</scope>
    <source>
        <strain evidence="7">NA0869</strain>
    </source>
</reference>
<dbReference type="Gene3D" id="2.40.10.10">
    <property type="entry name" value="Trypsin-like serine proteases"/>
    <property type="match status" value="1"/>
</dbReference>
<organism evidence="7 8">
    <name type="scientific">Streptomyces peucetius</name>
    <dbReference type="NCBI Taxonomy" id="1950"/>
    <lineage>
        <taxon>Bacteria</taxon>
        <taxon>Bacillati</taxon>
        <taxon>Actinomycetota</taxon>
        <taxon>Actinomycetes</taxon>
        <taxon>Kitasatosporales</taxon>
        <taxon>Streptomycetaceae</taxon>
        <taxon>Streptomyces</taxon>
    </lineage>
</organism>
<proteinExistence type="inferred from homology"/>